<dbReference type="Pfam" id="PF07690">
    <property type="entry name" value="MFS_1"/>
    <property type="match status" value="2"/>
</dbReference>
<keyword evidence="9" id="KW-1185">Reference proteome</keyword>
<feature type="transmembrane region" description="Helical" evidence="6">
    <location>
        <begin position="104"/>
        <end position="121"/>
    </location>
</feature>
<feature type="transmembrane region" description="Helical" evidence="6">
    <location>
        <begin position="191"/>
        <end position="210"/>
    </location>
</feature>
<evidence type="ECO:0000256" key="2">
    <source>
        <dbReference type="ARBA" id="ARBA00022448"/>
    </source>
</evidence>
<dbReference type="InterPro" id="IPR020846">
    <property type="entry name" value="MFS_dom"/>
</dbReference>
<feature type="transmembrane region" description="Helical" evidence="6">
    <location>
        <begin position="367"/>
        <end position="390"/>
    </location>
</feature>
<keyword evidence="5 6" id="KW-0472">Membrane</keyword>
<evidence type="ECO:0000313" key="8">
    <source>
        <dbReference type="EMBL" id="SNY75442.1"/>
    </source>
</evidence>
<evidence type="ECO:0000256" key="4">
    <source>
        <dbReference type="ARBA" id="ARBA00022989"/>
    </source>
</evidence>
<accession>A0A285KS12</accession>
<comment type="subcellular location">
    <subcellularLocation>
        <location evidence="1">Cell membrane</location>
        <topology evidence="1">Multi-pass membrane protein</topology>
    </subcellularLocation>
</comment>
<protein>
    <submittedName>
        <fullName evidence="8">Major Facilitator Superfamily protein</fullName>
    </submittedName>
</protein>
<gene>
    <name evidence="8" type="ORF">SAMN04244553_0494</name>
</gene>
<evidence type="ECO:0000256" key="3">
    <source>
        <dbReference type="ARBA" id="ARBA00022692"/>
    </source>
</evidence>
<dbReference type="GO" id="GO:0022857">
    <property type="term" value="F:transmembrane transporter activity"/>
    <property type="evidence" value="ECO:0007669"/>
    <property type="project" value="InterPro"/>
</dbReference>
<dbReference type="GO" id="GO:0005886">
    <property type="term" value="C:plasma membrane"/>
    <property type="evidence" value="ECO:0007669"/>
    <property type="project" value="UniProtKB-SubCell"/>
</dbReference>
<feature type="transmembrane region" description="Helical" evidence="6">
    <location>
        <begin position="397"/>
        <end position="416"/>
    </location>
</feature>
<dbReference type="InterPro" id="IPR011701">
    <property type="entry name" value="MFS"/>
</dbReference>
<keyword evidence="4 6" id="KW-1133">Transmembrane helix</keyword>
<organism evidence="8 9">
    <name type="scientific">Nocardia amikacinitolerans</name>
    <dbReference type="NCBI Taxonomy" id="756689"/>
    <lineage>
        <taxon>Bacteria</taxon>
        <taxon>Bacillati</taxon>
        <taxon>Actinomycetota</taxon>
        <taxon>Actinomycetes</taxon>
        <taxon>Mycobacteriales</taxon>
        <taxon>Nocardiaceae</taxon>
        <taxon>Nocardia</taxon>
    </lineage>
</organism>
<keyword evidence="3 6" id="KW-0812">Transmembrane</keyword>
<reference evidence="8 9" key="1">
    <citation type="submission" date="2017-09" db="EMBL/GenBank/DDBJ databases">
        <authorList>
            <person name="Ehlers B."/>
            <person name="Leendertz F.H."/>
        </authorList>
    </citation>
    <scope>NUCLEOTIDE SEQUENCE [LARGE SCALE GENOMIC DNA]</scope>
    <source>
        <strain evidence="8 9">DSM 45537</strain>
    </source>
</reference>
<evidence type="ECO:0000256" key="5">
    <source>
        <dbReference type="ARBA" id="ARBA00023136"/>
    </source>
</evidence>
<feature type="domain" description="Major facilitator superfamily (MFS) profile" evidence="7">
    <location>
        <begin position="38"/>
        <end position="536"/>
    </location>
</feature>
<dbReference type="InterPro" id="IPR036259">
    <property type="entry name" value="MFS_trans_sf"/>
</dbReference>
<dbReference type="PANTHER" id="PTHR42718">
    <property type="entry name" value="MAJOR FACILITATOR SUPERFAMILY MULTIDRUG TRANSPORTER MFSC"/>
    <property type="match status" value="1"/>
</dbReference>
<feature type="transmembrane region" description="Helical" evidence="6">
    <location>
        <begin position="458"/>
        <end position="480"/>
    </location>
</feature>
<feature type="transmembrane region" description="Helical" evidence="6">
    <location>
        <begin position="160"/>
        <end position="179"/>
    </location>
</feature>
<dbReference type="OrthoDB" id="3656065at2"/>
<feature type="transmembrane region" description="Helical" evidence="6">
    <location>
        <begin position="512"/>
        <end position="531"/>
    </location>
</feature>
<evidence type="ECO:0000313" key="9">
    <source>
        <dbReference type="Proteomes" id="UP000219565"/>
    </source>
</evidence>
<dbReference type="SUPFAM" id="SSF103473">
    <property type="entry name" value="MFS general substrate transporter"/>
    <property type="match status" value="1"/>
</dbReference>
<dbReference type="EMBL" id="OBEG01000001">
    <property type="protein sequence ID" value="SNY75442.1"/>
    <property type="molecule type" value="Genomic_DNA"/>
</dbReference>
<dbReference type="Proteomes" id="UP000219565">
    <property type="component" value="Unassembled WGS sequence"/>
</dbReference>
<sequence length="544" mass="57346">MSTIPRDPATTESPGAVSEIVDDTGRLDGASRGRIFAVLAVIVLFTEVAPMQYTIVAAALQKIAPTFPGVGANINWAIIVFGLIGAAASPLIGKMSDVWGKKRMFLVCGVLFMLGCLLDAVTSNWALFLIGRGLQATAIATAVIAYGLIRDLLPRKYVPLGLGITATGLGLSAIAGPLLGGFLVDNYSWRAIFWCLAGFTLLMLPLVYFVVPESKLRVPERIDIVGAVLLSAGAGLTLIYLDKGHDWGWGRPTTLAWLVAGLALLVLFVVIETRVSRPIMDMRLLFHPRVALVLAGALFASFLIGVQSYALGYMTQTPDQATVTAGVQQATLAQIQQQTGHPMPPEAVQVLLDPGYSYGNGYTLLEFAVRIALLQAVLAMLCGALAGVLARKIGARIPLIAALALFVGAGVCYAVLPHTWVVFLWVSAAFGIGFGFYYAAMPILMVEAVPQEQQGISLGMLGVMQSMGVAVGLAIVTAFLHASPMRALVTVAGQPAPPSPIPDIFGDRGYELGFWVAAGASALALLIALVMRHGRTPATGGTAY</sequence>
<dbReference type="Gene3D" id="1.20.1250.20">
    <property type="entry name" value="MFS general substrate transporter like domains"/>
    <property type="match status" value="2"/>
</dbReference>
<evidence type="ECO:0000256" key="1">
    <source>
        <dbReference type="ARBA" id="ARBA00004651"/>
    </source>
</evidence>
<feature type="transmembrane region" description="Helical" evidence="6">
    <location>
        <begin position="35"/>
        <end position="60"/>
    </location>
</feature>
<keyword evidence="2" id="KW-0813">Transport</keyword>
<dbReference type="STRING" id="1379680.GCA_001612615_00537"/>
<dbReference type="PANTHER" id="PTHR42718:SF9">
    <property type="entry name" value="MAJOR FACILITATOR SUPERFAMILY MULTIDRUG TRANSPORTER MFSC"/>
    <property type="match status" value="1"/>
</dbReference>
<proteinExistence type="predicted"/>
<name>A0A285KS12_9NOCA</name>
<feature type="transmembrane region" description="Helical" evidence="6">
    <location>
        <begin position="72"/>
        <end position="92"/>
    </location>
</feature>
<feature type="transmembrane region" description="Helical" evidence="6">
    <location>
        <begin position="253"/>
        <end position="271"/>
    </location>
</feature>
<feature type="transmembrane region" description="Helical" evidence="6">
    <location>
        <begin position="291"/>
        <end position="310"/>
    </location>
</feature>
<feature type="transmembrane region" description="Helical" evidence="6">
    <location>
        <begin position="222"/>
        <end position="241"/>
    </location>
</feature>
<feature type="transmembrane region" description="Helical" evidence="6">
    <location>
        <begin position="127"/>
        <end position="148"/>
    </location>
</feature>
<dbReference type="RefSeq" id="WP_097243465.1">
    <property type="nucleotide sequence ID" value="NZ_JAMTCW010000001.1"/>
</dbReference>
<dbReference type="AlphaFoldDB" id="A0A285KS12"/>
<evidence type="ECO:0000256" key="6">
    <source>
        <dbReference type="SAM" id="Phobius"/>
    </source>
</evidence>
<feature type="transmembrane region" description="Helical" evidence="6">
    <location>
        <begin position="422"/>
        <end position="446"/>
    </location>
</feature>
<evidence type="ECO:0000259" key="7">
    <source>
        <dbReference type="PROSITE" id="PS50850"/>
    </source>
</evidence>
<dbReference type="PROSITE" id="PS50850">
    <property type="entry name" value="MFS"/>
    <property type="match status" value="1"/>
</dbReference>